<feature type="transmembrane region" description="Helical" evidence="1">
    <location>
        <begin position="66"/>
        <end position="87"/>
    </location>
</feature>
<gene>
    <name evidence="2" type="ORF">METZ01_LOCUS107799</name>
</gene>
<feature type="transmembrane region" description="Helical" evidence="1">
    <location>
        <begin position="156"/>
        <end position="177"/>
    </location>
</feature>
<dbReference type="AlphaFoldDB" id="A0A381WR20"/>
<organism evidence="2">
    <name type="scientific">marine metagenome</name>
    <dbReference type="NCBI Taxonomy" id="408172"/>
    <lineage>
        <taxon>unclassified sequences</taxon>
        <taxon>metagenomes</taxon>
        <taxon>ecological metagenomes</taxon>
    </lineage>
</organism>
<feature type="transmembrane region" description="Helical" evidence="1">
    <location>
        <begin position="184"/>
        <end position="204"/>
    </location>
</feature>
<feature type="transmembrane region" description="Helical" evidence="1">
    <location>
        <begin position="32"/>
        <end position="54"/>
    </location>
</feature>
<sequence length="235" mass="25846">MITIGYMFIAFLAAACLVYVAKAYLKQPNNILLLILCPTSLLWFDSFVIAMGQFVGEGNLLLGATYIRYSAHWLMLPLLFIAAGMILRGADFKFASNKYVMGLFYILALFFIIEDFRHIFIVDFYPACYGDTLRYVTKVPIGQACTPGMEGTGMGVSPAAAILLTLILLVSGIAIWIKHKWPWLAVGCFIMFLAAQPTAIGPILSNAGEPIFTFVVTLAAIKFGNKTEERIASNS</sequence>
<evidence type="ECO:0008006" key="3">
    <source>
        <dbReference type="Google" id="ProtNLM"/>
    </source>
</evidence>
<feature type="transmembrane region" description="Helical" evidence="1">
    <location>
        <begin position="6"/>
        <end position="25"/>
    </location>
</feature>
<name>A0A381WR20_9ZZZZ</name>
<accession>A0A381WR20</accession>
<proteinExistence type="predicted"/>
<feature type="transmembrane region" description="Helical" evidence="1">
    <location>
        <begin position="99"/>
        <end position="120"/>
    </location>
</feature>
<keyword evidence="1" id="KW-0812">Transmembrane</keyword>
<evidence type="ECO:0000313" key="2">
    <source>
        <dbReference type="EMBL" id="SVA54945.1"/>
    </source>
</evidence>
<dbReference type="EMBL" id="UINC01012603">
    <property type="protein sequence ID" value="SVA54945.1"/>
    <property type="molecule type" value="Genomic_DNA"/>
</dbReference>
<evidence type="ECO:0000256" key="1">
    <source>
        <dbReference type="SAM" id="Phobius"/>
    </source>
</evidence>
<reference evidence="2" key="1">
    <citation type="submission" date="2018-05" db="EMBL/GenBank/DDBJ databases">
        <authorList>
            <person name="Lanie J.A."/>
            <person name="Ng W.-L."/>
            <person name="Kazmierczak K.M."/>
            <person name="Andrzejewski T.M."/>
            <person name="Davidsen T.M."/>
            <person name="Wayne K.J."/>
            <person name="Tettelin H."/>
            <person name="Glass J.I."/>
            <person name="Rusch D."/>
            <person name="Podicherti R."/>
            <person name="Tsui H.-C.T."/>
            <person name="Winkler M.E."/>
        </authorList>
    </citation>
    <scope>NUCLEOTIDE SEQUENCE</scope>
</reference>
<keyword evidence="1" id="KW-0472">Membrane</keyword>
<protein>
    <recommendedName>
        <fullName evidence="3">Histidine kinase N-terminal 7TM region domain-containing protein</fullName>
    </recommendedName>
</protein>
<keyword evidence="1" id="KW-1133">Transmembrane helix</keyword>